<evidence type="ECO:0000256" key="2">
    <source>
        <dbReference type="ARBA" id="ARBA00022603"/>
    </source>
</evidence>
<dbReference type="InterPro" id="IPR050723">
    <property type="entry name" value="CFA/CMAS"/>
</dbReference>
<dbReference type="Proteomes" id="UP000064921">
    <property type="component" value="Chromosome"/>
</dbReference>
<dbReference type="Gene3D" id="3.40.50.150">
    <property type="entry name" value="Vaccinia Virus protein VP39"/>
    <property type="match status" value="1"/>
</dbReference>
<proteinExistence type="inferred from homology"/>
<dbReference type="PANTHER" id="PTHR43667:SF1">
    <property type="entry name" value="CYCLOPROPANE-FATTY-ACYL-PHOSPHOLIPID SYNTHASE"/>
    <property type="match status" value="1"/>
</dbReference>
<reference evidence="7 8" key="1">
    <citation type="submission" date="2015-10" db="EMBL/GenBank/DDBJ databases">
        <title>The world's first case of liver abscess caused by Pannonibacter phragmitetus.</title>
        <authorList>
            <person name="Ming D."/>
            <person name="Wang M."/>
            <person name="Zhou Y."/>
            <person name="Jiang T."/>
            <person name="Hu S."/>
        </authorList>
    </citation>
    <scope>NUCLEOTIDE SEQUENCE [LARGE SCALE GENOMIC DNA]</scope>
    <source>
        <strain evidence="7 8">31801</strain>
    </source>
</reference>
<dbReference type="STRING" id="121719.APZ00_15720"/>
<dbReference type="CDD" id="cd02440">
    <property type="entry name" value="AdoMet_MTases"/>
    <property type="match status" value="1"/>
</dbReference>
<keyword evidence="8" id="KW-1185">Reference proteome</keyword>
<comment type="similarity">
    <text evidence="1">Belongs to the CFA/CMAS family.</text>
</comment>
<evidence type="ECO:0000259" key="6">
    <source>
        <dbReference type="Pfam" id="PF25371"/>
    </source>
</evidence>
<keyword evidence="3" id="KW-0808">Transferase</keyword>
<dbReference type="PANTHER" id="PTHR43667">
    <property type="entry name" value="CYCLOPROPANE-FATTY-ACYL-PHOSPHOLIPID SYNTHASE"/>
    <property type="match status" value="1"/>
</dbReference>
<dbReference type="InterPro" id="IPR003333">
    <property type="entry name" value="CMAS"/>
</dbReference>
<name>A0A0U3PM22_9HYPH</name>
<keyword evidence="2" id="KW-0489">Methyltransferase</keyword>
<accession>A0A0U3PM22</accession>
<sequence>MSLPLRLFLKSIVRQGCLSVTYANGETSTYGSDQAGSRIAVELADKSLELELMRDPEMVLGEAFAEGRLRVISGTIYGLLELLFLNTRSDAGGQRLLEVLELAQRTKERVVKSNTKRRSRQNVAFHYDLSPALYDLFLDPERQYSCAYFESPTMTLEAAQVAKMRHLASKLALEPRQKVLDIGSGWGGLGIYLARSAGVDVTGVTLSTEQHAESNARAKRQGLEQHVRFELQDYRNVSARYDRIVSVGMLEHVGKDQFDTYFAKVAQVLEEDGVAVIHAIGQFDVPSPTNPWIEKYIFPGGYIPSLSEIVQSVERAGLMTTDIEVLRLHYAQTLRVWRKRFLARRHDAIQLYDERFTRLWEFYLAASEIGFRYRGLMVFQIQLAKRVDSLPIVRTYMTEREEEIRCADESRENRGEIRAAE</sequence>
<dbReference type="EMBL" id="CP013068">
    <property type="protein sequence ID" value="ALV28333.1"/>
    <property type="molecule type" value="Genomic_DNA"/>
</dbReference>
<evidence type="ECO:0000256" key="4">
    <source>
        <dbReference type="ARBA" id="ARBA00022691"/>
    </source>
</evidence>
<dbReference type="InterPro" id="IPR057206">
    <property type="entry name" value="DUF7884"/>
</dbReference>
<evidence type="ECO:0000256" key="5">
    <source>
        <dbReference type="ARBA" id="ARBA00023098"/>
    </source>
</evidence>
<dbReference type="GO" id="GO:0032259">
    <property type="term" value="P:methylation"/>
    <property type="evidence" value="ECO:0007669"/>
    <property type="project" value="UniProtKB-KW"/>
</dbReference>
<dbReference type="RefSeq" id="WP_024898957.1">
    <property type="nucleotide sequence ID" value="NZ_CM011124.1"/>
</dbReference>
<organism evidence="7 8">
    <name type="scientific">Pannonibacter phragmitetus</name>
    <dbReference type="NCBI Taxonomy" id="121719"/>
    <lineage>
        <taxon>Bacteria</taxon>
        <taxon>Pseudomonadati</taxon>
        <taxon>Pseudomonadota</taxon>
        <taxon>Alphaproteobacteria</taxon>
        <taxon>Hyphomicrobiales</taxon>
        <taxon>Stappiaceae</taxon>
        <taxon>Pannonibacter</taxon>
    </lineage>
</organism>
<dbReference type="PIRSF" id="PIRSF003085">
    <property type="entry name" value="CMAS"/>
    <property type="match status" value="1"/>
</dbReference>
<evidence type="ECO:0000256" key="1">
    <source>
        <dbReference type="ARBA" id="ARBA00010815"/>
    </source>
</evidence>
<gene>
    <name evidence="7" type="ORF">APZ00_15720</name>
</gene>
<keyword evidence="5" id="KW-0443">Lipid metabolism</keyword>
<dbReference type="InterPro" id="IPR029063">
    <property type="entry name" value="SAM-dependent_MTases_sf"/>
</dbReference>
<dbReference type="AlphaFoldDB" id="A0A0U3PM22"/>
<dbReference type="GO" id="GO:0008610">
    <property type="term" value="P:lipid biosynthetic process"/>
    <property type="evidence" value="ECO:0007669"/>
    <property type="project" value="InterPro"/>
</dbReference>
<evidence type="ECO:0000313" key="8">
    <source>
        <dbReference type="Proteomes" id="UP000064921"/>
    </source>
</evidence>
<dbReference type="SUPFAM" id="SSF53335">
    <property type="entry name" value="S-adenosyl-L-methionine-dependent methyltransferases"/>
    <property type="match status" value="1"/>
</dbReference>
<keyword evidence="4" id="KW-0949">S-adenosyl-L-methionine</keyword>
<evidence type="ECO:0000256" key="3">
    <source>
        <dbReference type="ARBA" id="ARBA00022679"/>
    </source>
</evidence>
<dbReference type="Pfam" id="PF25371">
    <property type="entry name" value="DUF7884"/>
    <property type="match status" value="1"/>
</dbReference>
<dbReference type="KEGG" id="pphr:APZ00_15720"/>
<dbReference type="GO" id="GO:0008168">
    <property type="term" value="F:methyltransferase activity"/>
    <property type="evidence" value="ECO:0007669"/>
    <property type="project" value="UniProtKB-KW"/>
</dbReference>
<evidence type="ECO:0000313" key="7">
    <source>
        <dbReference type="EMBL" id="ALV28333.1"/>
    </source>
</evidence>
<dbReference type="Pfam" id="PF02353">
    <property type="entry name" value="CMAS"/>
    <property type="match status" value="1"/>
</dbReference>
<protein>
    <submittedName>
        <fullName evidence="7">Cyclopropane-fatty-acyl-phospholipid synthase</fullName>
    </submittedName>
</protein>
<feature type="domain" description="DUF7884" evidence="6">
    <location>
        <begin position="16"/>
        <end position="89"/>
    </location>
</feature>